<dbReference type="NCBIfam" id="TIGR01883">
    <property type="entry name" value="PepT-like"/>
    <property type="match status" value="1"/>
</dbReference>
<keyword evidence="2" id="KW-0645">Protease</keyword>
<comment type="cofactor">
    <cofactor evidence="1">
        <name>Zn(2+)</name>
        <dbReference type="ChEBI" id="CHEBI:29105"/>
    </cofactor>
</comment>
<name>A0A317L450_9BACI</name>
<dbReference type="PROSITE" id="PS00758">
    <property type="entry name" value="ARGE_DAPE_CPG2_1"/>
    <property type="match status" value="1"/>
</dbReference>
<dbReference type="InterPro" id="IPR001261">
    <property type="entry name" value="ArgE/DapE_CS"/>
</dbReference>
<dbReference type="Proteomes" id="UP000245624">
    <property type="component" value="Unassembled WGS sequence"/>
</dbReference>
<keyword evidence="3 8" id="KW-0479">Metal-binding</keyword>
<dbReference type="GO" id="GO:0008237">
    <property type="term" value="F:metallopeptidase activity"/>
    <property type="evidence" value="ECO:0007669"/>
    <property type="project" value="UniProtKB-KW"/>
</dbReference>
<dbReference type="GO" id="GO:0046872">
    <property type="term" value="F:metal ion binding"/>
    <property type="evidence" value="ECO:0007669"/>
    <property type="project" value="UniProtKB-UniRule"/>
</dbReference>
<evidence type="ECO:0000256" key="2">
    <source>
        <dbReference type="ARBA" id="ARBA00022670"/>
    </source>
</evidence>
<keyword evidence="6" id="KW-0482">Metalloprotease</keyword>
<dbReference type="Pfam" id="PF01546">
    <property type="entry name" value="Peptidase_M20"/>
    <property type="match status" value="1"/>
</dbReference>
<comment type="caution">
    <text evidence="10">The sequence shown here is derived from an EMBL/GenBank/DDBJ whole genome shotgun (WGS) entry which is preliminary data.</text>
</comment>
<dbReference type="GO" id="GO:0004177">
    <property type="term" value="F:aminopeptidase activity"/>
    <property type="evidence" value="ECO:0007669"/>
    <property type="project" value="UniProtKB-UniRule"/>
</dbReference>
<organism evidence="10 11">
    <name type="scientific">Gracilibacillus dipsosauri</name>
    <dbReference type="NCBI Taxonomy" id="178340"/>
    <lineage>
        <taxon>Bacteria</taxon>
        <taxon>Bacillati</taxon>
        <taxon>Bacillota</taxon>
        <taxon>Bacilli</taxon>
        <taxon>Bacillales</taxon>
        <taxon>Bacillaceae</taxon>
        <taxon>Gracilibacillus</taxon>
    </lineage>
</organism>
<dbReference type="PROSITE" id="PS00759">
    <property type="entry name" value="ARGE_DAPE_CPG2_2"/>
    <property type="match status" value="1"/>
</dbReference>
<dbReference type="SUPFAM" id="SSF53187">
    <property type="entry name" value="Zn-dependent exopeptidases"/>
    <property type="match status" value="1"/>
</dbReference>
<keyword evidence="4" id="KW-0378">Hydrolase</keyword>
<dbReference type="InterPro" id="IPR036264">
    <property type="entry name" value="Bact_exopeptidase_dim_dom"/>
</dbReference>
<gene>
    <name evidence="10" type="ORF">DLJ74_09080</name>
</gene>
<dbReference type="OrthoDB" id="9776600at2"/>
<evidence type="ECO:0000313" key="11">
    <source>
        <dbReference type="Proteomes" id="UP000245624"/>
    </source>
</evidence>
<keyword evidence="11" id="KW-1185">Reference proteome</keyword>
<dbReference type="InterPro" id="IPR008007">
    <property type="entry name" value="Peptidase_M42"/>
</dbReference>
<sequence>MNDLRIVHQFIELVQINSETTKEREIADYILDKMKDLDLEVLEDDSYKDTQHEAGNIIGKLTGKNENADKIYFTAHMDTVTPGNNIQPQQKDGYIMSDGSTILGADDKAGIAAIFETIHLLKEKDIEHGDIYFAIMSGEESGLVGSRHFDKKHLPVDYGYALDSDGTVGHIITSAPSQAKIYATITGKAAHAGVQPEKGVSAISITAKAITKMSLGRIDEETTANIGSFEGRGPTNVVCDEVLLVAEARSLSKAKLDTQVEMMTNALKETAEQMNGKAKVNVEYMYPAYHFSKEDKVVRNAMEAVTKIGRTPKLVKSGGGSDANHLSGKGIPTVNLAIGYENIHTKHEKMPVEELLKIPELMIEIIKQAIKK</sequence>
<dbReference type="InterPro" id="IPR011650">
    <property type="entry name" value="Peptidase_M20_dimer"/>
</dbReference>
<feature type="binding site" evidence="8">
    <location>
        <position position="344"/>
    </location>
    <ligand>
        <name>Zn(2+)</name>
        <dbReference type="ChEBI" id="CHEBI:29105"/>
        <label>2</label>
    </ligand>
</feature>
<dbReference type="Pfam" id="PF07687">
    <property type="entry name" value="M20_dimer"/>
    <property type="match status" value="1"/>
</dbReference>
<evidence type="ECO:0000259" key="9">
    <source>
        <dbReference type="Pfam" id="PF07687"/>
    </source>
</evidence>
<evidence type="ECO:0000256" key="6">
    <source>
        <dbReference type="ARBA" id="ARBA00023049"/>
    </source>
</evidence>
<evidence type="ECO:0000256" key="8">
    <source>
        <dbReference type="PIRSR" id="PIRSR001123-2"/>
    </source>
</evidence>
<comment type="similarity">
    <text evidence="7">Belongs to the peptidase M42 family.</text>
</comment>
<protein>
    <recommendedName>
        <fullName evidence="9">Peptidase M20 dimerisation domain-containing protein</fullName>
    </recommendedName>
</protein>
<dbReference type="PIRSF" id="PIRSF001123">
    <property type="entry name" value="PepA_GA"/>
    <property type="match status" value="1"/>
</dbReference>
<keyword evidence="5" id="KW-0862">Zinc</keyword>
<accession>A0A317L450</accession>
<proteinExistence type="inferred from homology"/>
<reference evidence="10 11" key="1">
    <citation type="submission" date="2018-05" db="EMBL/GenBank/DDBJ databases">
        <title>Genomic analysis of Gracilibacillus dipsosauri DD1 reveals novel features of a salt-tolerant amylase.</title>
        <authorList>
            <person name="Deutch C.E."/>
            <person name="Yang S."/>
        </authorList>
    </citation>
    <scope>NUCLEOTIDE SEQUENCE [LARGE SCALE GENOMIC DNA]</scope>
    <source>
        <strain evidence="10 11">DD1</strain>
    </source>
</reference>
<dbReference type="PANTHER" id="PTHR42994:SF2">
    <property type="entry name" value="PEPTIDASE"/>
    <property type="match status" value="1"/>
</dbReference>
<evidence type="ECO:0000256" key="1">
    <source>
        <dbReference type="ARBA" id="ARBA00001947"/>
    </source>
</evidence>
<evidence type="ECO:0000313" key="10">
    <source>
        <dbReference type="EMBL" id="PWU68579.1"/>
    </source>
</evidence>
<dbReference type="Gene3D" id="3.40.630.10">
    <property type="entry name" value="Zn peptidases"/>
    <property type="match status" value="1"/>
</dbReference>
<dbReference type="EMBL" id="QGTD01000008">
    <property type="protein sequence ID" value="PWU68579.1"/>
    <property type="molecule type" value="Genomic_DNA"/>
</dbReference>
<evidence type="ECO:0000256" key="5">
    <source>
        <dbReference type="ARBA" id="ARBA00022833"/>
    </source>
</evidence>
<evidence type="ECO:0000256" key="4">
    <source>
        <dbReference type="ARBA" id="ARBA00022801"/>
    </source>
</evidence>
<dbReference type="RefSeq" id="WP_109984218.1">
    <property type="nucleotide sequence ID" value="NZ_QGTD01000008.1"/>
</dbReference>
<dbReference type="SUPFAM" id="SSF55031">
    <property type="entry name" value="Bacterial exopeptidase dimerisation domain"/>
    <property type="match status" value="1"/>
</dbReference>
<dbReference type="PANTHER" id="PTHR42994">
    <property type="entry name" value="PEPTIDASE T"/>
    <property type="match status" value="1"/>
</dbReference>
<dbReference type="Gene3D" id="3.30.70.360">
    <property type="match status" value="1"/>
</dbReference>
<feature type="domain" description="Peptidase M20 dimerisation" evidence="9">
    <location>
        <begin position="183"/>
        <end position="273"/>
    </location>
</feature>
<dbReference type="GO" id="GO:0006508">
    <property type="term" value="P:proteolysis"/>
    <property type="evidence" value="ECO:0007669"/>
    <property type="project" value="UniProtKB-KW"/>
</dbReference>
<evidence type="ECO:0000256" key="3">
    <source>
        <dbReference type="ARBA" id="ARBA00022723"/>
    </source>
</evidence>
<dbReference type="AlphaFoldDB" id="A0A317L450"/>
<comment type="cofactor">
    <cofactor evidence="8">
        <name>a divalent metal cation</name>
        <dbReference type="ChEBI" id="CHEBI:60240"/>
    </cofactor>
    <text evidence="8">Binds 2 divalent metal cations per subunit.</text>
</comment>
<dbReference type="InterPro" id="IPR002933">
    <property type="entry name" value="Peptidase_M20"/>
</dbReference>
<dbReference type="InterPro" id="IPR010162">
    <property type="entry name" value="PepT-like"/>
</dbReference>
<evidence type="ECO:0000256" key="7">
    <source>
        <dbReference type="PIRNR" id="PIRNR001123"/>
    </source>
</evidence>